<dbReference type="PANTHER" id="PTHR36838:SF1">
    <property type="entry name" value="SLR1864 PROTEIN"/>
    <property type="match status" value="1"/>
</dbReference>
<keyword evidence="2" id="KW-0813">Transport</keyword>
<name>A0A848BWI0_9FIRM</name>
<feature type="transmembrane region" description="Helical" evidence="7">
    <location>
        <begin position="300"/>
        <end position="323"/>
    </location>
</feature>
<keyword evidence="4 7" id="KW-0812">Transmembrane</keyword>
<keyword evidence="5 7" id="KW-1133">Transmembrane helix</keyword>
<dbReference type="Pfam" id="PF03547">
    <property type="entry name" value="Mem_trans"/>
    <property type="match status" value="2"/>
</dbReference>
<dbReference type="OrthoDB" id="527159at2"/>
<feature type="transmembrane region" description="Helical" evidence="7">
    <location>
        <begin position="265"/>
        <end position="288"/>
    </location>
</feature>
<feature type="transmembrane region" description="Helical" evidence="7">
    <location>
        <begin position="100"/>
        <end position="117"/>
    </location>
</feature>
<feature type="transmembrane region" description="Helical" evidence="7">
    <location>
        <begin position="6"/>
        <end position="24"/>
    </location>
</feature>
<comment type="caution">
    <text evidence="8">The sequence shown here is derived from an EMBL/GenBank/DDBJ whole genome shotgun (WGS) entry which is preliminary data.</text>
</comment>
<evidence type="ECO:0000313" key="9">
    <source>
        <dbReference type="Proteomes" id="UP000591071"/>
    </source>
</evidence>
<dbReference type="InterPro" id="IPR004776">
    <property type="entry name" value="Mem_transp_PIN-like"/>
</dbReference>
<evidence type="ECO:0000256" key="2">
    <source>
        <dbReference type="ARBA" id="ARBA00022448"/>
    </source>
</evidence>
<evidence type="ECO:0000313" key="8">
    <source>
        <dbReference type="EMBL" id="NME27417.1"/>
    </source>
</evidence>
<comment type="subcellular location">
    <subcellularLocation>
        <location evidence="1">Membrane</location>
        <topology evidence="1">Multi-pass membrane protein</topology>
    </subcellularLocation>
</comment>
<dbReference type="GO" id="GO:0055085">
    <property type="term" value="P:transmembrane transport"/>
    <property type="evidence" value="ECO:0007669"/>
    <property type="project" value="InterPro"/>
</dbReference>
<proteinExistence type="predicted"/>
<reference evidence="8 9" key="1">
    <citation type="submission" date="2020-04" db="EMBL/GenBank/DDBJ databases">
        <authorList>
            <person name="Hitch T.C.A."/>
            <person name="Wylensek D."/>
            <person name="Clavel T."/>
        </authorList>
    </citation>
    <scope>NUCLEOTIDE SEQUENCE [LARGE SCALE GENOMIC DNA]</scope>
    <source>
        <strain evidence="8 9">Oil-RF-744-FAT-WT-6-1</strain>
    </source>
</reference>
<evidence type="ECO:0000256" key="1">
    <source>
        <dbReference type="ARBA" id="ARBA00004141"/>
    </source>
</evidence>
<evidence type="ECO:0000256" key="5">
    <source>
        <dbReference type="ARBA" id="ARBA00022989"/>
    </source>
</evidence>
<keyword evidence="3" id="KW-1003">Cell membrane</keyword>
<organism evidence="8 9">
    <name type="scientific">Megasphaera hexanoica</name>
    <dbReference type="NCBI Taxonomy" id="1675036"/>
    <lineage>
        <taxon>Bacteria</taxon>
        <taxon>Bacillati</taxon>
        <taxon>Bacillota</taxon>
        <taxon>Negativicutes</taxon>
        <taxon>Veillonellales</taxon>
        <taxon>Veillonellaceae</taxon>
        <taxon>Megasphaera</taxon>
    </lineage>
</organism>
<evidence type="ECO:0000256" key="7">
    <source>
        <dbReference type="SAM" id="Phobius"/>
    </source>
</evidence>
<dbReference type="KEGG" id="mhw:ACT01_12620"/>
<keyword evidence="6 7" id="KW-0472">Membrane</keyword>
<evidence type="ECO:0000256" key="3">
    <source>
        <dbReference type="ARBA" id="ARBA00022475"/>
    </source>
</evidence>
<protein>
    <submittedName>
        <fullName evidence="8">Transporter</fullName>
    </submittedName>
</protein>
<evidence type="ECO:0000256" key="4">
    <source>
        <dbReference type="ARBA" id="ARBA00022692"/>
    </source>
</evidence>
<gene>
    <name evidence="8" type="ORF">HF872_02065</name>
</gene>
<feature type="transmembrane region" description="Helical" evidence="7">
    <location>
        <begin position="36"/>
        <end position="53"/>
    </location>
</feature>
<dbReference type="PANTHER" id="PTHR36838">
    <property type="entry name" value="AUXIN EFFLUX CARRIER FAMILY PROTEIN"/>
    <property type="match status" value="1"/>
</dbReference>
<sequence length="324" mass="36513">MVFLYILEHTMLPLFTLVLIGYLVDRKFHIAVKSLSKLLFFLIIPSFIFTNIYKTNFPSNSINILLCVFVLLFISFVIANIISRWKHYDAGMTESCRNALMFNNTGNLGVALIILVFSHEPFIVNGQTPYLDEAMVVWIIIYVVQSVGLNTLGLYQAGRGRLTARDTLKIMFQMPIIYLFAAAVLTRYLGLHAENFYFWPIMEMSSQAITPVAMFTIGVQLSQTKIEWLNPDVWIISILKFFIMPVIGLAIIFTANVFMPGTFTAVGAIVFLIYCAIPTAVNTAMFAMEFDNNPNYATQVVMNTTALSAISLTLVIFVGHLIFV</sequence>
<feature type="transmembrane region" description="Helical" evidence="7">
    <location>
        <begin position="59"/>
        <end position="79"/>
    </location>
</feature>
<dbReference type="RefSeq" id="WP_059076575.1">
    <property type="nucleotide sequence ID" value="NZ_CP011940.1"/>
</dbReference>
<feature type="transmembrane region" description="Helical" evidence="7">
    <location>
        <begin position="196"/>
        <end position="221"/>
    </location>
</feature>
<feature type="transmembrane region" description="Helical" evidence="7">
    <location>
        <begin position="170"/>
        <end position="190"/>
    </location>
</feature>
<evidence type="ECO:0000256" key="6">
    <source>
        <dbReference type="ARBA" id="ARBA00023136"/>
    </source>
</evidence>
<accession>A0A848BWI0</accession>
<dbReference type="EMBL" id="JABAFG010000002">
    <property type="protein sequence ID" value="NME27417.1"/>
    <property type="molecule type" value="Genomic_DNA"/>
</dbReference>
<feature type="transmembrane region" description="Helical" evidence="7">
    <location>
        <begin position="137"/>
        <end position="158"/>
    </location>
</feature>
<feature type="transmembrane region" description="Helical" evidence="7">
    <location>
        <begin position="233"/>
        <end position="259"/>
    </location>
</feature>
<dbReference type="AlphaFoldDB" id="A0A848BWI0"/>
<dbReference type="Proteomes" id="UP000591071">
    <property type="component" value="Unassembled WGS sequence"/>
</dbReference>
<dbReference type="GO" id="GO:0016020">
    <property type="term" value="C:membrane"/>
    <property type="evidence" value="ECO:0007669"/>
    <property type="project" value="UniProtKB-SubCell"/>
</dbReference>